<proteinExistence type="predicted"/>
<sequence length="78" mass="9191">MNASRRWEDEHLEVTVQVHGEVVGYLHAFVGVKLYCHLQFVAIWPIGESFRKKVWTQHLCRMLMRDGDRGFGGSWWSD</sequence>
<dbReference type="AlphaFoldDB" id="A0AAP0J656"/>
<organism evidence="1 2">
    <name type="scientific">Stephania yunnanensis</name>
    <dbReference type="NCBI Taxonomy" id="152371"/>
    <lineage>
        <taxon>Eukaryota</taxon>
        <taxon>Viridiplantae</taxon>
        <taxon>Streptophyta</taxon>
        <taxon>Embryophyta</taxon>
        <taxon>Tracheophyta</taxon>
        <taxon>Spermatophyta</taxon>
        <taxon>Magnoliopsida</taxon>
        <taxon>Ranunculales</taxon>
        <taxon>Menispermaceae</taxon>
        <taxon>Menispermoideae</taxon>
        <taxon>Cissampelideae</taxon>
        <taxon>Stephania</taxon>
    </lineage>
</organism>
<protein>
    <submittedName>
        <fullName evidence="1">Uncharacterized protein</fullName>
    </submittedName>
</protein>
<keyword evidence="2" id="KW-1185">Reference proteome</keyword>
<dbReference type="EMBL" id="JBBNAF010000007">
    <property type="protein sequence ID" value="KAK9128211.1"/>
    <property type="molecule type" value="Genomic_DNA"/>
</dbReference>
<name>A0AAP0J656_9MAGN</name>
<accession>A0AAP0J656</accession>
<evidence type="ECO:0000313" key="1">
    <source>
        <dbReference type="EMBL" id="KAK9128211.1"/>
    </source>
</evidence>
<comment type="caution">
    <text evidence="1">The sequence shown here is derived from an EMBL/GenBank/DDBJ whole genome shotgun (WGS) entry which is preliminary data.</text>
</comment>
<gene>
    <name evidence="1" type="ORF">Syun_017008</name>
</gene>
<evidence type="ECO:0000313" key="2">
    <source>
        <dbReference type="Proteomes" id="UP001420932"/>
    </source>
</evidence>
<dbReference type="Proteomes" id="UP001420932">
    <property type="component" value="Unassembled WGS sequence"/>
</dbReference>
<reference evidence="1 2" key="1">
    <citation type="submission" date="2024-01" db="EMBL/GenBank/DDBJ databases">
        <title>Genome assemblies of Stephania.</title>
        <authorList>
            <person name="Yang L."/>
        </authorList>
    </citation>
    <scope>NUCLEOTIDE SEQUENCE [LARGE SCALE GENOMIC DNA]</scope>
    <source>
        <strain evidence="1">YNDBR</strain>
        <tissue evidence="1">Leaf</tissue>
    </source>
</reference>